<feature type="active site" evidence="9">
    <location>
        <position position="143"/>
    </location>
</feature>
<feature type="binding site" description="in other chain" evidence="8">
    <location>
        <position position="305"/>
    </location>
    <ligand>
        <name>IMP</name>
        <dbReference type="ChEBI" id="CHEBI:58053"/>
        <note>ligand shared between dimeric partners</note>
    </ligand>
</feature>
<feature type="binding site" description="in other chain" evidence="8">
    <location>
        <position position="241"/>
    </location>
    <ligand>
        <name>IMP</name>
        <dbReference type="ChEBI" id="CHEBI:58053"/>
        <note>ligand shared between dimeric partners</note>
    </ligand>
</feature>
<dbReference type="PANTHER" id="PTHR11846:SF0">
    <property type="entry name" value="ADENYLOSUCCINATE SYNTHETASE"/>
    <property type="match status" value="1"/>
</dbReference>
<dbReference type="NCBIfam" id="NF002223">
    <property type="entry name" value="PRK01117.1"/>
    <property type="match status" value="1"/>
</dbReference>
<comment type="subcellular location">
    <subcellularLocation>
        <location evidence="8">Cytoplasm</location>
    </subcellularLocation>
</comment>
<evidence type="ECO:0000256" key="1">
    <source>
        <dbReference type="ARBA" id="ARBA00011738"/>
    </source>
</evidence>
<feature type="binding site" evidence="8">
    <location>
        <position position="13"/>
    </location>
    <ligand>
        <name>Mg(2+)</name>
        <dbReference type="ChEBI" id="CHEBI:18420"/>
    </ligand>
</feature>
<dbReference type="NCBIfam" id="TIGR00184">
    <property type="entry name" value="purA"/>
    <property type="match status" value="1"/>
</dbReference>
<organism evidence="11 12">
    <name type="scientific">Aquibium pacificus</name>
    <dbReference type="NCBI Taxonomy" id="3153579"/>
    <lineage>
        <taxon>Bacteria</taxon>
        <taxon>Pseudomonadati</taxon>
        <taxon>Pseudomonadota</taxon>
        <taxon>Alphaproteobacteria</taxon>
        <taxon>Hyphomicrobiales</taxon>
        <taxon>Phyllobacteriaceae</taxon>
        <taxon>Aquibium</taxon>
    </lineage>
</organism>
<keyword evidence="5 8" id="KW-0658">Purine biosynthesis</keyword>
<dbReference type="Proteomes" id="UP001556692">
    <property type="component" value="Unassembled WGS sequence"/>
</dbReference>
<dbReference type="GO" id="GO:0004019">
    <property type="term" value="F:adenylosuccinate synthase activity"/>
    <property type="evidence" value="ECO:0007669"/>
    <property type="project" value="UniProtKB-EC"/>
</dbReference>
<evidence type="ECO:0000256" key="3">
    <source>
        <dbReference type="ARBA" id="ARBA00022723"/>
    </source>
</evidence>
<feature type="binding site" description="in other chain" evidence="8">
    <location>
        <position position="132"/>
    </location>
    <ligand>
        <name>IMP</name>
        <dbReference type="ChEBI" id="CHEBI:58053"/>
        <note>ligand shared between dimeric partners</note>
    </ligand>
</feature>
<sequence length="432" mass="46632">MANVVVVGSQWGDEGKGKIVDWLSERADLVVRFQGGHNAGHTLVVDGKVYKLSLLPSGVVRPGKLSVIGNGVVFDPHAFVAEVGRLKEQGVDVTPERLKIAENTALILSLHRELDGFREDAASNSGTKIGTTRRGIGPAYEDKVGRRAIRVMDLADMESLSGKVDRLLTHHNALRRGLGHPEVSHEAAMDELRAVADKVLPYMDRVWKILDDARRAGDRILFEGAQGTLLDIDHGTYPFVTSSNTVSGQAATGSGVGPGTIGYVLGITKAYTTRVGEGPFPTEQVNEIGEFLGTRGHEFGVVTGRKRRCGWFDAVLVRQAVAVNGITGIALTKLDVLDGLDEIKVCTGYMLDGEPIDYLPASQGAQARVEPVYQTLEGWKGTTRGARSWNDLPAQAVKYVRYVEELIGAPVALLSTSPERGDTILVTDPFQD</sequence>
<protein>
    <recommendedName>
        <fullName evidence="8 10">Adenylosuccinate synthetase</fullName>
        <shortName evidence="8">AMPSase</shortName>
        <shortName evidence="8">AdSS</shortName>
        <ecNumber evidence="8 10">6.3.4.4</ecNumber>
    </recommendedName>
    <alternativeName>
        <fullName evidence="8">IMP--aspartate ligase</fullName>
    </alternativeName>
</protein>
<dbReference type="SUPFAM" id="SSF52540">
    <property type="entry name" value="P-loop containing nucleoside triphosphate hydrolases"/>
    <property type="match status" value="1"/>
</dbReference>
<comment type="cofactor">
    <cofactor evidence="8">
        <name>Mg(2+)</name>
        <dbReference type="ChEBI" id="CHEBI:18420"/>
    </cofactor>
    <text evidence="8">Binds 1 Mg(2+) ion per subunit.</text>
</comment>
<gene>
    <name evidence="8" type="primary">purA</name>
    <name evidence="11" type="ORF">ABGN05_10850</name>
</gene>
<evidence type="ECO:0000256" key="9">
    <source>
        <dbReference type="PROSITE-ProRule" id="PRU10134"/>
    </source>
</evidence>
<keyword evidence="7 8" id="KW-0342">GTP-binding</keyword>
<reference evidence="11 12" key="1">
    <citation type="submission" date="2024-05" db="EMBL/GenBank/DDBJ databases">
        <authorList>
            <person name="Jiang F."/>
        </authorList>
    </citation>
    <scope>NUCLEOTIDE SEQUENCE [LARGE SCALE GENOMIC DNA]</scope>
    <source>
        <strain evidence="11 12">LZ166</strain>
    </source>
</reference>
<feature type="binding site" description="in other chain" evidence="8">
    <location>
        <begin position="13"/>
        <end position="16"/>
    </location>
    <ligand>
        <name>IMP</name>
        <dbReference type="ChEBI" id="CHEBI:58053"/>
        <note>ligand shared between dimeric partners</note>
    </ligand>
</feature>
<proteinExistence type="inferred from homology"/>
<dbReference type="InterPro" id="IPR033128">
    <property type="entry name" value="Adenylosuccin_syn_Lys_AS"/>
</dbReference>
<feature type="binding site" evidence="8">
    <location>
        <begin position="415"/>
        <end position="417"/>
    </location>
    <ligand>
        <name>GTP</name>
        <dbReference type="ChEBI" id="CHEBI:37565"/>
    </ligand>
</feature>
<dbReference type="EMBL" id="JBDPGJ010000002">
    <property type="protein sequence ID" value="MEX0406163.1"/>
    <property type="molecule type" value="Genomic_DNA"/>
</dbReference>
<feature type="binding site" evidence="8">
    <location>
        <begin position="301"/>
        <end position="307"/>
    </location>
    <ligand>
        <name>substrate</name>
    </ligand>
</feature>
<dbReference type="PROSITE" id="PS00513">
    <property type="entry name" value="ADENYLOSUCCIN_SYN_2"/>
    <property type="match status" value="1"/>
</dbReference>
<feature type="binding site" evidence="8">
    <location>
        <begin position="333"/>
        <end position="335"/>
    </location>
    <ligand>
        <name>GTP</name>
        <dbReference type="ChEBI" id="CHEBI:37565"/>
    </ligand>
</feature>
<feature type="active site" description="Proton donor" evidence="8">
    <location>
        <position position="41"/>
    </location>
</feature>
<keyword evidence="4 8" id="KW-0547">Nucleotide-binding</keyword>
<feature type="binding site" description="in other chain" evidence="8">
    <location>
        <position position="226"/>
    </location>
    <ligand>
        <name>IMP</name>
        <dbReference type="ChEBI" id="CHEBI:58053"/>
        <note>ligand shared between dimeric partners</note>
    </ligand>
</feature>
<evidence type="ECO:0000256" key="4">
    <source>
        <dbReference type="ARBA" id="ARBA00022741"/>
    </source>
</evidence>
<dbReference type="Gene3D" id="3.90.170.10">
    <property type="entry name" value="Adenylosuccinate Synthetase, subunit A, domain 3"/>
    <property type="match status" value="1"/>
</dbReference>
<evidence type="ECO:0000256" key="10">
    <source>
        <dbReference type="RuleBase" id="RU000520"/>
    </source>
</evidence>
<comment type="subunit">
    <text evidence="1 8">Homodimer.</text>
</comment>
<keyword evidence="2 8" id="KW-0436">Ligase</keyword>
<comment type="catalytic activity">
    <reaction evidence="8 10">
        <text>IMP + L-aspartate + GTP = N(6)-(1,2-dicarboxyethyl)-AMP + GDP + phosphate + 2 H(+)</text>
        <dbReference type="Rhea" id="RHEA:15753"/>
        <dbReference type="ChEBI" id="CHEBI:15378"/>
        <dbReference type="ChEBI" id="CHEBI:29991"/>
        <dbReference type="ChEBI" id="CHEBI:37565"/>
        <dbReference type="ChEBI" id="CHEBI:43474"/>
        <dbReference type="ChEBI" id="CHEBI:57567"/>
        <dbReference type="ChEBI" id="CHEBI:58053"/>
        <dbReference type="ChEBI" id="CHEBI:58189"/>
        <dbReference type="EC" id="6.3.4.4"/>
    </reaction>
</comment>
<evidence type="ECO:0000256" key="8">
    <source>
        <dbReference type="HAMAP-Rule" id="MF_00011"/>
    </source>
</evidence>
<dbReference type="SMART" id="SM00788">
    <property type="entry name" value="Adenylsucc_synt"/>
    <property type="match status" value="1"/>
</dbReference>
<feature type="binding site" evidence="8">
    <location>
        <position position="40"/>
    </location>
    <ligand>
        <name>Mg(2+)</name>
        <dbReference type="ChEBI" id="CHEBI:18420"/>
    </ligand>
</feature>
<dbReference type="InterPro" id="IPR027417">
    <property type="entry name" value="P-loop_NTPase"/>
</dbReference>
<evidence type="ECO:0000256" key="5">
    <source>
        <dbReference type="ARBA" id="ARBA00022755"/>
    </source>
</evidence>
<dbReference type="HAMAP" id="MF_00011">
    <property type="entry name" value="Adenylosucc_synth"/>
    <property type="match status" value="1"/>
</dbReference>
<dbReference type="PANTHER" id="PTHR11846">
    <property type="entry name" value="ADENYLOSUCCINATE SYNTHETASE"/>
    <property type="match status" value="1"/>
</dbReference>
<comment type="pathway">
    <text evidence="8 10">Purine metabolism; AMP biosynthesis via de novo pathway; AMP from IMP: step 1/2.</text>
</comment>
<feature type="binding site" evidence="8">
    <location>
        <begin position="12"/>
        <end position="18"/>
    </location>
    <ligand>
        <name>GTP</name>
        <dbReference type="ChEBI" id="CHEBI:37565"/>
    </ligand>
</feature>
<feature type="binding site" description="in other chain" evidence="8">
    <location>
        <begin position="38"/>
        <end position="41"/>
    </location>
    <ligand>
        <name>IMP</name>
        <dbReference type="ChEBI" id="CHEBI:58053"/>
        <note>ligand shared between dimeric partners</note>
    </ligand>
</feature>
<comment type="function">
    <text evidence="8">Plays an important role in the de novo pathway of purine nucleotide biosynthesis. Catalyzes the first committed step in the biosynthesis of AMP from IMP.</text>
</comment>
<evidence type="ECO:0000313" key="11">
    <source>
        <dbReference type="EMBL" id="MEX0406163.1"/>
    </source>
</evidence>
<evidence type="ECO:0000256" key="2">
    <source>
        <dbReference type="ARBA" id="ARBA00022598"/>
    </source>
</evidence>
<accession>A0ABV3SIP1</accession>
<dbReference type="CDD" id="cd03108">
    <property type="entry name" value="AdSS"/>
    <property type="match status" value="1"/>
</dbReference>
<keyword evidence="8" id="KW-0963">Cytoplasm</keyword>
<dbReference type="InterPro" id="IPR042110">
    <property type="entry name" value="Adenylosuccinate_synth_dom2"/>
</dbReference>
<evidence type="ECO:0000313" key="12">
    <source>
        <dbReference type="Proteomes" id="UP001556692"/>
    </source>
</evidence>
<comment type="caution">
    <text evidence="11">The sequence shown here is derived from an EMBL/GenBank/DDBJ whole genome shotgun (WGS) entry which is preliminary data.</text>
</comment>
<feature type="binding site" evidence="8">
    <location>
        <position position="307"/>
    </location>
    <ligand>
        <name>GTP</name>
        <dbReference type="ChEBI" id="CHEBI:37565"/>
    </ligand>
</feature>
<keyword evidence="12" id="KW-1185">Reference proteome</keyword>
<dbReference type="EC" id="6.3.4.4" evidence="8 10"/>
<dbReference type="InterPro" id="IPR042111">
    <property type="entry name" value="Adenylosuccinate_synth_dom3"/>
</dbReference>
<feature type="binding site" evidence="8">
    <location>
        <position position="146"/>
    </location>
    <ligand>
        <name>IMP</name>
        <dbReference type="ChEBI" id="CHEBI:58053"/>
        <note>ligand shared between dimeric partners</note>
    </ligand>
</feature>
<dbReference type="RefSeq" id="WP_367954028.1">
    <property type="nucleotide sequence ID" value="NZ_JBDPGJ010000002.1"/>
</dbReference>
<dbReference type="InterPro" id="IPR001114">
    <property type="entry name" value="Adenylosuccinate_synthetase"/>
</dbReference>
<keyword evidence="3 8" id="KW-0479">Metal-binding</keyword>
<evidence type="ECO:0000256" key="7">
    <source>
        <dbReference type="ARBA" id="ARBA00023134"/>
    </source>
</evidence>
<comment type="similarity">
    <text evidence="8 10">Belongs to the adenylosuccinate synthetase family.</text>
</comment>
<dbReference type="Gene3D" id="1.10.300.10">
    <property type="entry name" value="Adenylosuccinate Synthetase, subunit A, domain 2"/>
    <property type="match status" value="1"/>
</dbReference>
<keyword evidence="6 8" id="KW-0460">Magnesium</keyword>
<dbReference type="InterPro" id="IPR042109">
    <property type="entry name" value="Adenylosuccinate_synth_dom1"/>
</dbReference>
<feature type="active site" description="Proton acceptor" evidence="8">
    <location>
        <position position="13"/>
    </location>
</feature>
<dbReference type="Gene3D" id="3.40.440.10">
    <property type="entry name" value="Adenylosuccinate Synthetase, subunit A, domain 1"/>
    <property type="match status" value="1"/>
</dbReference>
<name>A0ABV3SIP1_9HYPH</name>
<feature type="binding site" evidence="8">
    <location>
        <begin position="40"/>
        <end position="42"/>
    </location>
    <ligand>
        <name>GTP</name>
        <dbReference type="ChEBI" id="CHEBI:37565"/>
    </ligand>
</feature>
<evidence type="ECO:0000256" key="6">
    <source>
        <dbReference type="ARBA" id="ARBA00022842"/>
    </source>
</evidence>
<dbReference type="InterPro" id="IPR018220">
    <property type="entry name" value="Adenylosuccin_syn_GTP-bd"/>
</dbReference>
<dbReference type="PROSITE" id="PS01266">
    <property type="entry name" value="ADENYLOSUCCIN_SYN_1"/>
    <property type="match status" value="1"/>
</dbReference>
<dbReference type="Pfam" id="PF00709">
    <property type="entry name" value="Adenylsucc_synt"/>
    <property type="match status" value="1"/>
</dbReference>